<protein>
    <submittedName>
        <fullName evidence="9">Ethylene-responsive transcription factor WRI1-like</fullName>
    </submittedName>
</protein>
<keyword evidence="7" id="KW-0732">Signal</keyword>
<evidence type="ECO:0000313" key="10">
    <source>
        <dbReference type="Proteomes" id="UP000239899"/>
    </source>
</evidence>
<dbReference type="GO" id="GO:0003700">
    <property type="term" value="F:DNA-binding transcription factor activity"/>
    <property type="evidence" value="ECO:0007669"/>
    <property type="project" value="InterPro"/>
</dbReference>
<dbReference type="InterPro" id="IPR001471">
    <property type="entry name" value="AP2/ERF_dom"/>
</dbReference>
<sequence length="653" mass="67989">MRRSGALLLLCLALCGSAARAQMQATTTAAAGTDALQAAVHEAVAKILNPTGAASGVGAASGGLLSAMQQSAAGFKQGISSMTAAASAQYEALTEQAEAALAALEAQYCTPATFTPSEKVPATFVGHSMAITFDMGSCTFDDHKWLHGGEKELECIEPSITYVKSPANFTSKYHSAPSFTSKVCKKTKTFGEPVEKVLFVFDGQKAPDMNALVAQITAEVKNVLGTVGSGVQEVIANTKGTVSSLQLDSAGAELAGGALQQFMAGSEGNELLAAEARSIGGSTARAGTVVKPQPGLQVDAQKVHHQLLQLQYQQAQYMQAAGLAQLPGAPLVQVVQTPVYVDAATGQILHLPKRRRGARDAHLVEGRASSSGTSALERHTQLAQGYSYKQPAPEEQQAEAGTQPGVLPKGFSGAVLRGVTRELQSVASAPLLGTTAGAGSSKEAPLRGVKRDAWSLTWDAYLEPPAEGSGGKTSILAGFKQASNREGWGGCLQAEAIHLGKWATKEQAGRAVDIASIKLLGEGTQTNFPAQTYSKALPALAAHSGEQVVAALKKDSALSLTRTSKFRGTRRIGPGQYEAQQVQMQQLLLQQQYAAAQFAQFDPQQHAAVLPIVTGNPALPMAGDELLGFDGLSPAADGQVQQEEPSWEFGGAD</sequence>
<dbReference type="Gene3D" id="3.30.730.10">
    <property type="entry name" value="AP2/ERF domain"/>
    <property type="match status" value="1"/>
</dbReference>
<evidence type="ECO:0000256" key="5">
    <source>
        <dbReference type="ARBA" id="ARBA00023242"/>
    </source>
</evidence>
<keyword evidence="3" id="KW-0238">DNA-binding</keyword>
<evidence type="ECO:0000259" key="8">
    <source>
        <dbReference type="PROSITE" id="PS51032"/>
    </source>
</evidence>
<dbReference type="OrthoDB" id="508576at2759"/>
<organism evidence="9 10">
    <name type="scientific">Chlorella sorokiniana</name>
    <name type="common">Freshwater green alga</name>
    <dbReference type="NCBI Taxonomy" id="3076"/>
    <lineage>
        <taxon>Eukaryota</taxon>
        <taxon>Viridiplantae</taxon>
        <taxon>Chlorophyta</taxon>
        <taxon>core chlorophytes</taxon>
        <taxon>Trebouxiophyceae</taxon>
        <taxon>Chlorellales</taxon>
        <taxon>Chlorellaceae</taxon>
        <taxon>Chlorella clade</taxon>
        <taxon>Chlorella</taxon>
    </lineage>
</organism>
<gene>
    <name evidence="9" type="ORF">C2E21_4768</name>
</gene>
<feature type="signal peptide" evidence="7">
    <location>
        <begin position="1"/>
        <end position="21"/>
    </location>
</feature>
<dbReference type="InterPro" id="IPR036955">
    <property type="entry name" value="AP2/ERF_dom_sf"/>
</dbReference>
<dbReference type="AlphaFoldDB" id="A0A2P6TRQ9"/>
<evidence type="ECO:0000256" key="2">
    <source>
        <dbReference type="ARBA" id="ARBA00023015"/>
    </source>
</evidence>
<name>A0A2P6TRQ9_CHLSO</name>
<evidence type="ECO:0000256" key="6">
    <source>
        <dbReference type="SAM" id="MobiDB-lite"/>
    </source>
</evidence>
<reference evidence="9 10" key="1">
    <citation type="journal article" date="2018" name="Plant J.">
        <title>Genome sequences of Chlorella sorokiniana UTEX 1602 and Micractinium conductrix SAG 241.80: implications to maltose excretion by a green alga.</title>
        <authorList>
            <person name="Arriola M.B."/>
            <person name="Velmurugan N."/>
            <person name="Zhang Y."/>
            <person name="Plunkett M.H."/>
            <person name="Hondzo H."/>
            <person name="Barney B.M."/>
        </authorList>
    </citation>
    <scope>NUCLEOTIDE SEQUENCE [LARGE SCALE GENOMIC DNA]</scope>
    <source>
        <strain evidence="10">UTEX 1602</strain>
    </source>
</reference>
<evidence type="ECO:0000313" key="9">
    <source>
        <dbReference type="EMBL" id="PRW56757.1"/>
    </source>
</evidence>
<keyword evidence="10" id="KW-1185">Reference proteome</keyword>
<keyword evidence="2" id="KW-0805">Transcription regulation</keyword>
<accession>A0A2P6TRQ9</accession>
<evidence type="ECO:0000256" key="3">
    <source>
        <dbReference type="ARBA" id="ARBA00023125"/>
    </source>
</evidence>
<evidence type="ECO:0000256" key="4">
    <source>
        <dbReference type="ARBA" id="ARBA00023163"/>
    </source>
</evidence>
<dbReference type="GO" id="GO:0003677">
    <property type="term" value="F:DNA binding"/>
    <property type="evidence" value="ECO:0007669"/>
    <property type="project" value="UniProtKB-KW"/>
</dbReference>
<comment type="subcellular location">
    <subcellularLocation>
        <location evidence="1">Nucleus</location>
    </subcellularLocation>
</comment>
<dbReference type="EMBL" id="LHPG02000008">
    <property type="protein sequence ID" value="PRW56757.1"/>
    <property type="molecule type" value="Genomic_DNA"/>
</dbReference>
<dbReference type="GO" id="GO:0005634">
    <property type="term" value="C:nucleus"/>
    <property type="evidence" value="ECO:0007669"/>
    <property type="project" value="UniProtKB-SubCell"/>
</dbReference>
<evidence type="ECO:0000256" key="7">
    <source>
        <dbReference type="SAM" id="SignalP"/>
    </source>
</evidence>
<proteinExistence type="predicted"/>
<dbReference type="Proteomes" id="UP000239899">
    <property type="component" value="Unassembled WGS sequence"/>
</dbReference>
<evidence type="ECO:0000256" key="1">
    <source>
        <dbReference type="ARBA" id="ARBA00004123"/>
    </source>
</evidence>
<feature type="domain" description="AP2/ERF" evidence="8">
    <location>
        <begin position="445"/>
        <end position="529"/>
    </location>
</feature>
<feature type="chain" id="PRO_5015137257" evidence="7">
    <location>
        <begin position="22"/>
        <end position="653"/>
    </location>
</feature>
<comment type="caution">
    <text evidence="9">The sequence shown here is derived from an EMBL/GenBank/DDBJ whole genome shotgun (WGS) entry which is preliminary data.</text>
</comment>
<feature type="region of interest" description="Disordered" evidence="6">
    <location>
        <begin position="357"/>
        <end position="376"/>
    </location>
</feature>
<keyword evidence="5" id="KW-0539">Nucleus</keyword>
<keyword evidence="4" id="KW-0804">Transcription</keyword>
<dbReference type="PROSITE" id="PS51032">
    <property type="entry name" value="AP2_ERF"/>
    <property type="match status" value="1"/>
</dbReference>